<dbReference type="InterPro" id="IPR024516">
    <property type="entry name" value="Mce_C"/>
</dbReference>
<feature type="signal peptide" evidence="1">
    <location>
        <begin position="1"/>
        <end position="23"/>
    </location>
</feature>
<dbReference type="RefSeq" id="WP_345400372.1">
    <property type="nucleotide sequence ID" value="NZ_BAABLA010000099.1"/>
</dbReference>
<organism evidence="4 5">
    <name type="scientific">Haloechinothrix salitolerans</name>
    <dbReference type="NCBI Taxonomy" id="926830"/>
    <lineage>
        <taxon>Bacteria</taxon>
        <taxon>Bacillati</taxon>
        <taxon>Actinomycetota</taxon>
        <taxon>Actinomycetes</taxon>
        <taxon>Pseudonocardiales</taxon>
        <taxon>Pseudonocardiaceae</taxon>
        <taxon>Haloechinothrix</taxon>
    </lineage>
</organism>
<proteinExistence type="predicted"/>
<evidence type="ECO:0000313" key="5">
    <source>
        <dbReference type="Proteomes" id="UP001596337"/>
    </source>
</evidence>
<dbReference type="Pfam" id="PF11887">
    <property type="entry name" value="Mce4_CUP1"/>
    <property type="match status" value="1"/>
</dbReference>
<reference evidence="5" key="1">
    <citation type="journal article" date="2019" name="Int. J. Syst. Evol. Microbiol.">
        <title>The Global Catalogue of Microorganisms (GCM) 10K type strain sequencing project: providing services to taxonomists for standard genome sequencing and annotation.</title>
        <authorList>
            <consortium name="The Broad Institute Genomics Platform"/>
            <consortium name="The Broad Institute Genome Sequencing Center for Infectious Disease"/>
            <person name="Wu L."/>
            <person name="Ma J."/>
        </authorList>
    </citation>
    <scope>NUCLEOTIDE SEQUENCE [LARGE SCALE GENOMIC DNA]</scope>
    <source>
        <strain evidence="5">KCTC 32255</strain>
    </source>
</reference>
<dbReference type="InterPro" id="IPR005693">
    <property type="entry name" value="Mce"/>
</dbReference>
<feature type="chain" id="PRO_5046478897" evidence="1">
    <location>
        <begin position="24"/>
        <end position="349"/>
    </location>
</feature>
<accession>A0ABW2BYR2</accession>
<comment type="caution">
    <text evidence="4">The sequence shown here is derived from an EMBL/GenBank/DDBJ whole genome shotgun (WGS) entry which is preliminary data.</text>
</comment>
<dbReference type="PANTHER" id="PTHR33371">
    <property type="entry name" value="INTERMEMBRANE PHOSPHOLIPID TRANSPORT SYSTEM BINDING PROTEIN MLAD-RELATED"/>
    <property type="match status" value="1"/>
</dbReference>
<evidence type="ECO:0000256" key="1">
    <source>
        <dbReference type="SAM" id="SignalP"/>
    </source>
</evidence>
<dbReference type="InterPro" id="IPR052336">
    <property type="entry name" value="MlaD_Phospholipid_Transporter"/>
</dbReference>
<dbReference type="EMBL" id="JBHSXX010000001">
    <property type="protein sequence ID" value="MFC6867758.1"/>
    <property type="molecule type" value="Genomic_DNA"/>
</dbReference>
<evidence type="ECO:0000259" key="2">
    <source>
        <dbReference type="Pfam" id="PF02470"/>
    </source>
</evidence>
<dbReference type="NCBIfam" id="TIGR00996">
    <property type="entry name" value="Mtu_fam_mce"/>
    <property type="match status" value="1"/>
</dbReference>
<sequence>MRLIAVLLAPLLLAGCGFSLQNASVGRDVDGPSYRITAEFADATGLPIGGKVRIGPATVGRVESKTAKDFVAHVVLVMREDVKLPRGTTAGLELSTALGDQYVALHPPRSDDDALIGDGGRIPLADTERSPSIEDTMALLGNVLNNSGIEQARTIVTELNTMLDGRDDTARALLGRLDTVLGAIERRTGDFTRTLRSLNKLGATVSDNRAVLRKALRTLRPAVDAVRRQYGDVERLMGSVTELSGEVNTALRKTRGTMTRQVRQLQPVLRELAAVDGELGATLRRFETFERVFSRAAPGDYLNLYGLANVPESVTGVLTGLGDYLPGGGSSATGSGADAVERLLRKGAR</sequence>
<feature type="domain" description="Mce/MlaD" evidence="2">
    <location>
        <begin position="33"/>
        <end position="108"/>
    </location>
</feature>
<protein>
    <submittedName>
        <fullName evidence="4">MCE family protein</fullName>
    </submittedName>
</protein>
<dbReference type="InterPro" id="IPR003399">
    <property type="entry name" value="Mce/MlaD"/>
</dbReference>
<dbReference type="PROSITE" id="PS51257">
    <property type="entry name" value="PROKAR_LIPOPROTEIN"/>
    <property type="match status" value="1"/>
</dbReference>
<keyword evidence="5" id="KW-1185">Reference proteome</keyword>
<name>A0ABW2BYR2_9PSEU</name>
<evidence type="ECO:0000313" key="4">
    <source>
        <dbReference type="EMBL" id="MFC6867758.1"/>
    </source>
</evidence>
<dbReference type="Proteomes" id="UP001596337">
    <property type="component" value="Unassembled WGS sequence"/>
</dbReference>
<evidence type="ECO:0000259" key="3">
    <source>
        <dbReference type="Pfam" id="PF11887"/>
    </source>
</evidence>
<dbReference type="Pfam" id="PF02470">
    <property type="entry name" value="MlaD"/>
    <property type="match status" value="1"/>
</dbReference>
<keyword evidence="1" id="KW-0732">Signal</keyword>
<gene>
    <name evidence="4" type="ORF">ACFQGD_11430</name>
</gene>
<feature type="domain" description="Mammalian cell entry C-terminal" evidence="3">
    <location>
        <begin position="122"/>
        <end position="295"/>
    </location>
</feature>
<dbReference type="PANTHER" id="PTHR33371:SF15">
    <property type="entry name" value="LIPOPROTEIN LPRN"/>
    <property type="match status" value="1"/>
</dbReference>